<dbReference type="AlphaFoldDB" id="A0A8J7UK59"/>
<dbReference type="EMBL" id="JAGIYY010000003">
    <property type="protein sequence ID" value="MBP0439349.1"/>
    <property type="molecule type" value="Genomic_DNA"/>
</dbReference>
<sequence length="121" mass="13734">MPLGDVTPILRIFDIAKARAFYIDYLGFDEAWEHRFGENFPLYMAVRRGTCELHLSEHHGDATPGSACRIRVQDAMRLHAELNAKNYAFVRPGLETPPWGGKQVTVLDPFGNRLVFFEPDG</sequence>
<evidence type="ECO:0000256" key="3">
    <source>
        <dbReference type="ARBA" id="ARBA00023251"/>
    </source>
</evidence>
<gene>
    <name evidence="5" type="ORF">J5Y06_11870</name>
</gene>
<feature type="domain" description="VOC" evidence="4">
    <location>
        <begin position="2"/>
        <end position="119"/>
    </location>
</feature>
<dbReference type="RefSeq" id="WP_209335366.1">
    <property type="nucleotide sequence ID" value="NZ_JAGIYY010000003.1"/>
</dbReference>
<evidence type="ECO:0000313" key="5">
    <source>
        <dbReference type="EMBL" id="MBP0439349.1"/>
    </source>
</evidence>
<comment type="caution">
    <text evidence="5">The sequence shown here is derived from an EMBL/GenBank/DDBJ whole genome shotgun (WGS) entry which is preliminary data.</text>
</comment>
<name>A0A8J7UK59_9HYPH</name>
<dbReference type="Pfam" id="PF19581">
    <property type="entry name" value="Glyoxalase_7"/>
    <property type="match status" value="1"/>
</dbReference>
<protein>
    <recommendedName>
        <fullName evidence="2">Bleomycin resistance protein</fullName>
    </recommendedName>
</protein>
<evidence type="ECO:0000259" key="4">
    <source>
        <dbReference type="PROSITE" id="PS51819"/>
    </source>
</evidence>
<proteinExistence type="inferred from homology"/>
<dbReference type="Gene3D" id="3.10.180.10">
    <property type="entry name" value="2,3-Dihydroxybiphenyl 1,2-Dioxygenase, domain 1"/>
    <property type="match status" value="1"/>
</dbReference>
<dbReference type="CDD" id="cd08349">
    <property type="entry name" value="BLMA_like"/>
    <property type="match status" value="1"/>
</dbReference>
<dbReference type="Proteomes" id="UP000666240">
    <property type="component" value="Unassembled WGS sequence"/>
</dbReference>
<dbReference type="InterPro" id="IPR000335">
    <property type="entry name" value="Bleomycin-R"/>
</dbReference>
<reference evidence="5" key="1">
    <citation type="submission" date="2021-03" db="EMBL/GenBank/DDBJ databases">
        <title>Genome sequencing and assembly of Tianweitania sediminis.</title>
        <authorList>
            <person name="Chhetri G."/>
        </authorList>
    </citation>
    <scope>NUCLEOTIDE SEQUENCE</scope>
    <source>
        <strain evidence="5">Z8</strain>
    </source>
</reference>
<dbReference type="InterPro" id="IPR037523">
    <property type="entry name" value="VOC_core"/>
</dbReference>
<dbReference type="InterPro" id="IPR029068">
    <property type="entry name" value="Glyas_Bleomycin-R_OHBP_Dase"/>
</dbReference>
<organism evidence="5 6">
    <name type="scientific">Tianweitania sediminis</name>
    <dbReference type="NCBI Taxonomy" id="1502156"/>
    <lineage>
        <taxon>Bacteria</taxon>
        <taxon>Pseudomonadati</taxon>
        <taxon>Pseudomonadota</taxon>
        <taxon>Alphaproteobacteria</taxon>
        <taxon>Hyphomicrobiales</taxon>
        <taxon>Phyllobacteriaceae</taxon>
        <taxon>Tianweitania</taxon>
    </lineage>
</organism>
<evidence type="ECO:0000256" key="2">
    <source>
        <dbReference type="ARBA" id="ARBA00021572"/>
    </source>
</evidence>
<comment type="similarity">
    <text evidence="1">Belongs to the bleomycin resistance protein family.</text>
</comment>
<evidence type="ECO:0000313" key="6">
    <source>
        <dbReference type="Proteomes" id="UP000666240"/>
    </source>
</evidence>
<dbReference type="SUPFAM" id="SSF54593">
    <property type="entry name" value="Glyoxalase/Bleomycin resistance protein/Dihydroxybiphenyl dioxygenase"/>
    <property type="match status" value="1"/>
</dbReference>
<accession>A0A8J7UK59</accession>
<dbReference type="PROSITE" id="PS51819">
    <property type="entry name" value="VOC"/>
    <property type="match status" value="1"/>
</dbReference>
<evidence type="ECO:0000256" key="1">
    <source>
        <dbReference type="ARBA" id="ARBA00011051"/>
    </source>
</evidence>
<dbReference type="GO" id="GO:0046677">
    <property type="term" value="P:response to antibiotic"/>
    <property type="evidence" value="ECO:0007669"/>
    <property type="project" value="UniProtKB-KW"/>
</dbReference>
<keyword evidence="3" id="KW-0046">Antibiotic resistance</keyword>
<keyword evidence="6" id="KW-1185">Reference proteome</keyword>